<evidence type="ECO:0000313" key="2">
    <source>
        <dbReference type="EMBL" id="GAA1391970.1"/>
    </source>
</evidence>
<dbReference type="Gene3D" id="3.40.50.2000">
    <property type="entry name" value="Glycogen Phosphorylase B"/>
    <property type="match status" value="1"/>
</dbReference>
<gene>
    <name evidence="2" type="ORF">GCM10009613_35460</name>
</gene>
<protein>
    <recommendedName>
        <fullName evidence="1">Erythromycin biosynthesis protein CIII-like C-terminal domain-containing protein</fullName>
    </recommendedName>
</protein>
<dbReference type="SUPFAM" id="SSF53756">
    <property type="entry name" value="UDP-Glycosyltransferase/glycogen phosphorylase"/>
    <property type="match status" value="1"/>
</dbReference>
<dbReference type="InterPro" id="IPR010610">
    <property type="entry name" value="EryCIII-like_C"/>
</dbReference>
<evidence type="ECO:0000313" key="3">
    <source>
        <dbReference type="Proteomes" id="UP001501414"/>
    </source>
</evidence>
<sequence length="80" mass="8336">MALPQMAEQRANADRIAELGLGVTLDPATLTPDRLWSAVQQVSTDPAVRERLSWMAGEIAAAGGAPAAADEIERALPPTG</sequence>
<dbReference type="Pfam" id="PF06722">
    <property type="entry name" value="EryCIII-like_C"/>
    <property type="match status" value="1"/>
</dbReference>
<feature type="domain" description="Erythromycin biosynthesis protein CIII-like C-terminal" evidence="1">
    <location>
        <begin position="2"/>
        <end position="62"/>
    </location>
</feature>
<evidence type="ECO:0000259" key="1">
    <source>
        <dbReference type="Pfam" id="PF06722"/>
    </source>
</evidence>
<accession>A0ABN1XWK3</accession>
<comment type="caution">
    <text evidence="2">The sequence shown here is derived from an EMBL/GenBank/DDBJ whole genome shotgun (WGS) entry which is preliminary data.</text>
</comment>
<organism evidence="2 3">
    <name type="scientific">Pseudonocardia kongjuensis</name>
    <dbReference type="NCBI Taxonomy" id="102227"/>
    <lineage>
        <taxon>Bacteria</taxon>
        <taxon>Bacillati</taxon>
        <taxon>Actinomycetota</taxon>
        <taxon>Actinomycetes</taxon>
        <taxon>Pseudonocardiales</taxon>
        <taxon>Pseudonocardiaceae</taxon>
        <taxon>Pseudonocardia</taxon>
    </lineage>
</organism>
<keyword evidence="3" id="KW-1185">Reference proteome</keyword>
<dbReference type="Proteomes" id="UP001501414">
    <property type="component" value="Unassembled WGS sequence"/>
</dbReference>
<proteinExistence type="predicted"/>
<reference evidence="2 3" key="1">
    <citation type="journal article" date="2019" name="Int. J. Syst. Evol. Microbiol.">
        <title>The Global Catalogue of Microorganisms (GCM) 10K type strain sequencing project: providing services to taxonomists for standard genome sequencing and annotation.</title>
        <authorList>
            <consortium name="The Broad Institute Genomics Platform"/>
            <consortium name="The Broad Institute Genome Sequencing Center for Infectious Disease"/>
            <person name="Wu L."/>
            <person name="Ma J."/>
        </authorList>
    </citation>
    <scope>NUCLEOTIDE SEQUENCE [LARGE SCALE GENOMIC DNA]</scope>
    <source>
        <strain evidence="2 3">JCM 11896</strain>
    </source>
</reference>
<dbReference type="EMBL" id="BAAAJK010000018">
    <property type="protein sequence ID" value="GAA1391970.1"/>
    <property type="molecule type" value="Genomic_DNA"/>
</dbReference>
<name>A0ABN1XWK3_9PSEU</name>